<evidence type="ECO:0000256" key="2">
    <source>
        <dbReference type="ARBA" id="ARBA00022679"/>
    </source>
</evidence>
<accession>A0A2N1IK34</accession>
<dbReference type="SUPFAM" id="SSF53271">
    <property type="entry name" value="PRTase-like"/>
    <property type="match status" value="2"/>
</dbReference>
<dbReference type="InterPro" id="IPR029099">
    <property type="entry name" value="Pribosyltran_N"/>
</dbReference>
<dbReference type="GO" id="GO:0000287">
    <property type="term" value="F:magnesium ion binding"/>
    <property type="evidence" value="ECO:0007669"/>
    <property type="project" value="InterPro"/>
</dbReference>
<dbReference type="GO" id="GO:0005737">
    <property type="term" value="C:cytoplasm"/>
    <property type="evidence" value="ECO:0007669"/>
    <property type="project" value="TreeGrafter"/>
</dbReference>
<dbReference type="InterPro" id="IPR000836">
    <property type="entry name" value="PRTase_dom"/>
</dbReference>
<dbReference type="PANTHER" id="PTHR10210:SF32">
    <property type="entry name" value="RIBOSE-PHOSPHATE PYROPHOSPHOKINASE 2"/>
    <property type="match status" value="1"/>
</dbReference>
<evidence type="ECO:0000313" key="11">
    <source>
        <dbReference type="EMBL" id="PKI18607.1"/>
    </source>
</evidence>
<keyword evidence="3 8" id="KW-0545">Nucleotide biosynthesis</keyword>
<dbReference type="EC" id="2.7.6.1" evidence="1"/>
<dbReference type="AlphaFoldDB" id="A0A2N1IK34"/>
<dbReference type="SMART" id="SM01400">
    <property type="entry name" value="Pribosyltran_N"/>
    <property type="match status" value="1"/>
</dbReference>
<dbReference type="EMBL" id="PJCG01000082">
    <property type="protein sequence ID" value="PKI18607.1"/>
    <property type="molecule type" value="Genomic_DNA"/>
</dbReference>
<dbReference type="Pfam" id="PF13793">
    <property type="entry name" value="Pribosyltran_N"/>
    <property type="match status" value="1"/>
</dbReference>
<dbReference type="InterPro" id="IPR005946">
    <property type="entry name" value="Rib-P_diPkinase"/>
</dbReference>
<evidence type="ECO:0000259" key="10">
    <source>
        <dbReference type="Pfam" id="PF13793"/>
    </source>
</evidence>
<dbReference type="PANTHER" id="PTHR10210">
    <property type="entry name" value="RIBOSE-PHOSPHATE DIPHOSPHOKINASE FAMILY MEMBER"/>
    <property type="match status" value="1"/>
</dbReference>
<dbReference type="Gene3D" id="3.40.50.2020">
    <property type="match status" value="2"/>
</dbReference>
<keyword evidence="6" id="KW-0067">ATP-binding</keyword>
<dbReference type="GO" id="GO:0016301">
    <property type="term" value="F:kinase activity"/>
    <property type="evidence" value="ECO:0007669"/>
    <property type="project" value="UniProtKB-KW"/>
</dbReference>
<dbReference type="InterPro" id="IPR029057">
    <property type="entry name" value="PRTase-like"/>
</dbReference>
<feature type="domain" description="Ribose-phosphate pyrophosphokinase N-terminal" evidence="10">
    <location>
        <begin position="8"/>
        <end position="126"/>
    </location>
</feature>
<feature type="domain" description="Phosphoribosyltransferase" evidence="9">
    <location>
        <begin position="145"/>
        <end position="260"/>
    </location>
</feature>
<evidence type="ECO:0000256" key="8">
    <source>
        <dbReference type="RuleBase" id="RU004324"/>
    </source>
</evidence>
<comment type="catalytic activity">
    <reaction evidence="7">
        <text>D-ribose 5-phosphate + ATP = 5-phospho-alpha-D-ribose 1-diphosphate + AMP + H(+)</text>
        <dbReference type="Rhea" id="RHEA:15609"/>
        <dbReference type="ChEBI" id="CHEBI:15378"/>
        <dbReference type="ChEBI" id="CHEBI:30616"/>
        <dbReference type="ChEBI" id="CHEBI:58017"/>
        <dbReference type="ChEBI" id="CHEBI:78346"/>
        <dbReference type="ChEBI" id="CHEBI:456215"/>
        <dbReference type="EC" id="2.7.6.1"/>
    </reaction>
</comment>
<evidence type="ECO:0000256" key="7">
    <source>
        <dbReference type="ARBA" id="ARBA00049535"/>
    </source>
</evidence>
<comment type="caution">
    <text evidence="11">The sequence shown here is derived from an EMBL/GenBank/DDBJ whole genome shotgun (WGS) entry which is preliminary data.</text>
</comment>
<keyword evidence="2" id="KW-0808">Transferase</keyword>
<evidence type="ECO:0000256" key="3">
    <source>
        <dbReference type="ARBA" id="ARBA00022727"/>
    </source>
</evidence>
<dbReference type="GO" id="GO:0006015">
    <property type="term" value="P:5-phosphoribose 1-diphosphate biosynthetic process"/>
    <property type="evidence" value="ECO:0007669"/>
    <property type="project" value="TreeGrafter"/>
</dbReference>
<evidence type="ECO:0000256" key="6">
    <source>
        <dbReference type="ARBA" id="ARBA00022840"/>
    </source>
</evidence>
<dbReference type="GO" id="GO:0005524">
    <property type="term" value="F:ATP binding"/>
    <property type="evidence" value="ECO:0007669"/>
    <property type="project" value="UniProtKB-KW"/>
</dbReference>
<keyword evidence="4" id="KW-0547">Nucleotide-binding</keyword>
<reference evidence="11 12" key="1">
    <citation type="submission" date="2017-12" db="EMBL/GenBank/DDBJ databases">
        <title>Isolation and characterization of an aerobic denitrifying Pseudomonas monteilii CY06 from aquaculture ponds.</title>
        <authorList>
            <person name="Ma Q."/>
            <person name="Cai Y."/>
            <person name="He Z."/>
        </authorList>
    </citation>
    <scope>NUCLEOTIDE SEQUENCE [LARGE SCALE GENOMIC DNA]</scope>
    <source>
        <strain evidence="11 12">CY06</strain>
    </source>
</reference>
<dbReference type="Pfam" id="PF00156">
    <property type="entry name" value="Pribosyltran"/>
    <property type="match status" value="1"/>
</dbReference>
<evidence type="ECO:0000256" key="5">
    <source>
        <dbReference type="ARBA" id="ARBA00022777"/>
    </source>
</evidence>
<dbReference type="FunFam" id="3.40.50.2020:FF:000014">
    <property type="entry name" value="Ribose-phosphate pyrophosphokinase 1"/>
    <property type="match status" value="1"/>
</dbReference>
<name>A0A2N1IK34_9PSED</name>
<evidence type="ECO:0000256" key="4">
    <source>
        <dbReference type="ARBA" id="ARBA00022741"/>
    </source>
</evidence>
<evidence type="ECO:0000313" key="12">
    <source>
        <dbReference type="Proteomes" id="UP000233399"/>
    </source>
</evidence>
<dbReference type="Proteomes" id="UP000233399">
    <property type="component" value="Unassembled WGS sequence"/>
</dbReference>
<protein>
    <recommendedName>
        <fullName evidence="1">ribose-phosphate diphosphokinase</fullName>
        <ecNumber evidence="1">2.7.6.1</ecNumber>
    </recommendedName>
</protein>
<keyword evidence="5 11" id="KW-0418">Kinase</keyword>
<evidence type="ECO:0000256" key="1">
    <source>
        <dbReference type="ARBA" id="ARBA00013247"/>
    </source>
</evidence>
<dbReference type="GO" id="GO:0002189">
    <property type="term" value="C:ribose phosphate diphosphokinase complex"/>
    <property type="evidence" value="ECO:0007669"/>
    <property type="project" value="TreeGrafter"/>
</dbReference>
<dbReference type="NCBIfam" id="TIGR01251">
    <property type="entry name" value="ribP_PPkin"/>
    <property type="match status" value="1"/>
</dbReference>
<dbReference type="RefSeq" id="WP_021784656.1">
    <property type="nucleotide sequence ID" value="NZ_KK214942.1"/>
</dbReference>
<comment type="similarity">
    <text evidence="8">Belongs to the ribose-phosphate pyrophosphokinase family.</text>
</comment>
<dbReference type="GO" id="GO:0006164">
    <property type="term" value="P:purine nucleotide biosynthetic process"/>
    <property type="evidence" value="ECO:0007669"/>
    <property type="project" value="TreeGrafter"/>
</dbReference>
<dbReference type="CDD" id="cd06223">
    <property type="entry name" value="PRTases_typeI"/>
    <property type="match status" value="1"/>
</dbReference>
<gene>
    <name evidence="11" type="ORF">CXB65_27025</name>
</gene>
<dbReference type="GO" id="GO:0004749">
    <property type="term" value="F:ribose phosphate diphosphokinase activity"/>
    <property type="evidence" value="ECO:0007669"/>
    <property type="project" value="UniProtKB-EC"/>
</dbReference>
<organism evidence="11 12">
    <name type="scientific">Pseudomonas monteilii</name>
    <dbReference type="NCBI Taxonomy" id="76759"/>
    <lineage>
        <taxon>Bacteria</taxon>
        <taxon>Pseudomonadati</taxon>
        <taxon>Pseudomonadota</taxon>
        <taxon>Gammaproteobacteria</taxon>
        <taxon>Pseudomonadales</taxon>
        <taxon>Pseudomonadaceae</taxon>
        <taxon>Pseudomonas</taxon>
    </lineage>
</organism>
<evidence type="ECO:0000259" key="9">
    <source>
        <dbReference type="Pfam" id="PF00156"/>
    </source>
</evidence>
<proteinExistence type="inferred from homology"/>
<sequence length="329" mass="35697">MNTTAPLMFALQGSEGYGDAVARRLGLSLSAHVERDYEDGEHKCWPQDAVEGRNTVVFHSLYGDMHHSAHDKLCRLLFFCGALKDAGASQVTAVTPYLCYGRKDRKVEFQDSTITRHVARLMESCGIDRVVALDVHNPSAFDNAYRIPAWNLDCAQLFAQRLAPLLVAQGITVVSPDMGGIKRAEQFRQALAQILARPVAMAMVEKHRQHTQLSGECLVGKVAGSTVVLFDDMISTGQTLLRAAQACHRAGASRILAAATHGLFTSAGTLFESGMFERILVADSIMPFRLPAPCQARLDIVDTSALVAERLLLSRSNGTAKGAQPAAFT</sequence>